<dbReference type="EMBL" id="FORU01000002">
    <property type="protein sequence ID" value="SFI98448.1"/>
    <property type="molecule type" value="Genomic_DNA"/>
</dbReference>
<dbReference type="Proteomes" id="UP000243887">
    <property type="component" value="Unassembled WGS sequence"/>
</dbReference>
<evidence type="ECO:0000256" key="1">
    <source>
        <dbReference type="SAM" id="Phobius"/>
    </source>
</evidence>
<keyword evidence="1" id="KW-1133">Transmembrane helix</keyword>
<keyword evidence="1" id="KW-0812">Transmembrane</keyword>
<evidence type="ECO:0000313" key="3">
    <source>
        <dbReference type="Proteomes" id="UP000243887"/>
    </source>
</evidence>
<sequence length="386" mass="43777">MGNKKSYTFRKFINDAHLWLGIASALVLFIVCLTGTIYTFKSEIEGFIEPDKYSLKEAIVETYDLDALTAFVAQESGLKVQRVTVGNNPLEPVQFSVAAKEKGKRGETLYVDPYKKEILGSGKGPASEFFMTVFKLHRWLLLDSSIGRPIVGWATIIFVILSISGLILWLPKKIKGWKSFKSGFKIKFNAKWKRINHDLHNTLGFYSLFLILVMSFSGLCWSFDWYRSGLSVVLGTEVFDRSETKLESVEVEGEETIDIKEALNVANEILSYDARTTTISFPKESKGVIEVHKNELSRFNETVFDKVFIDQYSGDIIKVEYFGDKTLGEKIAAQIKPLHLGTIYGTFSKVLYFIVCLIATSLPITGIFIWLNKMKKKPKNRNSVME</sequence>
<dbReference type="STRING" id="1150112.SAMN04487893_102203"/>
<feature type="transmembrane region" description="Helical" evidence="1">
    <location>
        <begin position="150"/>
        <end position="170"/>
    </location>
</feature>
<organism evidence="2 3">
    <name type="scientific">Myroides guanonis</name>
    <dbReference type="NCBI Taxonomy" id="1150112"/>
    <lineage>
        <taxon>Bacteria</taxon>
        <taxon>Pseudomonadati</taxon>
        <taxon>Bacteroidota</taxon>
        <taxon>Flavobacteriia</taxon>
        <taxon>Flavobacteriales</taxon>
        <taxon>Flavobacteriaceae</taxon>
        <taxon>Myroides</taxon>
    </lineage>
</organism>
<feature type="transmembrane region" description="Helical" evidence="1">
    <location>
        <begin position="350"/>
        <end position="371"/>
    </location>
</feature>
<dbReference type="PANTHER" id="PTHR34219">
    <property type="entry name" value="IRON-REGULATED INNER MEMBRANE PROTEIN-RELATED"/>
    <property type="match status" value="1"/>
</dbReference>
<keyword evidence="3" id="KW-1185">Reference proteome</keyword>
<dbReference type="InterPro" id="IPR005625">
    <property type="entry name" value="PepSY-ass_TM"/>
</dbReference>
<dbReference type="RefSeq" id="WP_090677968.1">
    <property type="nucleotide sequence ID" value="NZ_FORU01000002.1"/>
</dbReference>
<reference evidence="3" key="1">
    <citation type="submission" date="2016-10" db="EMBL/GenBank/DDBJ databases">
        <authorList>
            <person name="Varghese N."/>
            <person name="Submissions S."/>
        </authorList>
    </citation>
    <scope>NUCLEOTIDE SEQUENCE [LARGE SCALE GENOMIC DNA]</scope>
    <source>
        <strain evidence="3">DSM 26542</strain>
    </source>
</reference>
<proteinExistence type="predicted"/>
<dbReference type="OrthoDB" id="111691at2"/>
<dbReference type="AlphaFoldDB" id="A0A1I3MN41"/>
<keyword evidence="1" id="KW-0472">Membrane</keyword>
<dbReference type="PANTHER" id="PTHR34219:SF3">
    <property type="entry name" value="BLL7967 PROTEIN"/>
    <property type="match status" value="1"/>
</dbReference>
<dbReference type="Pfam" id="PF03929">
    <property type="entry name" value="PepSY_TM"/>
    <property type="match status" value="1"/>
</dbReference>
<evidence type="ECO:0000313" key="2">
    <source>
        <dbReference type="EMBL" id="SFI98448.1"/>
    </source>
</evidence>
<protein>
    <submittedName>
        <fullName evidence="2">Uncharacterized iron-regulated membrane protein</fullName>
    </submittedName>
</protein>
<feature type="transmembrane region" description="Helical" evidence="1">
    <location>
        <begin position="203"/>
        <end position="226"/>
    </location>
</feature>
<name>A0A1I3MN41_9FLAO</name>
<gene>
    <name evidence="2" type="ORF">SAMN04487893_102203</name>
</gene>
<accession>A0A1I3MN41</accession>
<feature type="transmembrane region" description="Helical" evidence="1">
    <location>
        <begin position="20"/>
        <end position="40"/>
    </location>
</feature>